<dbReference type="InterPro" id="IPR001173">
    <property type="entry name" value="Glyco_trans_2-like"/>
</dbReference>
<dbReference type="OrthoDB" id="468448at2"/>
<evidence type="ECO:0000313" key="3">
    <source>
        <dbReference type="Proteomes" id="UP000245124"/>
    </source>
</evidence>
<keyword evidence="2" id="KW-0808">Transferase</keyword>
<reference evidence="2 3" key="1">
    <citation type="submission" date="2017-06" db="EMBL/GenBank/DDBJ databases">
        <title>Genome sequencing of cyanobaciteial culture collection at National Institute for Environmental Studies (NIES).</title>
        <authorList>
            <person name="Hirose Y."/>
            <person name="Shimura Y."/>
            <person name="Fujisawa T."/>
            <person name="Nakamura Y."/>
            <person name="Kawachi M."/>
        </authorList>
    </citation>
    <scope>NUCLEOTIDE SEQUENCE [LARGE SCALE GENOMIC DNA]</scope>
    <source>
        <strain evidence="2 3">NIES-4072</strain>
    </source>
</reference>
<dbReference type="Gene3D" id="3.90.550.10">
    <property type="entry name" value="Spore Coat Polysaccharide Biosynthesis Protein SpsA, Chain A"/>
    <property type="match status" value="1"/>
</dbReference>
<dbReference type="RefSeq" id="WP_109011653.1">
    <property type="nucleotide sequence ID" value="NZ_BDUD01000001.1"/>
</dbReference>
<proteinExistence type="predicted"/>
<dbReference type="Proteomes" id="UP000245124">
    <property type="component" value="Unassembled WGS sequence"/>
</dbReference>
<keyword evidence="3" id="KW-1185">Reference proteome</keyword>
<dbReference type="GO" id="GO:0016758">
    <property type="term" value="F:hexosyltransferase activity"/>
    <property type="evidence" value="ECO:0007669"/>
    <property type="project" value="UniProtKB-ARBA"/>
</dbReference>
<dbReference type="CDD" id="cd00761">
    <property type="entry name" value="Glyco_tranf_GTA_type"/>
    <property type="match status" value="1"/>
</dbReference>
<dbReference type="NCBIfam" id="NF038302">
    <property type="entry name" value="EPS_HpsE"/>
    <property type="match status" value="1"/>
</dbReference>
<sequence>MTELTVESLDISVAIPAYNGATRLPKILDKLLSQTGVEQLSWEIIIVDNNSSDNTSEIIQNYQKIFNGNCHLRYFLETEQGAAFARLRAVREARGQLIAFLDDDNLPAPDWLSEAYKFGLEHPQAGAWSGQIHGDFEVKPPENFERIQAFLAIREHGSNPHLFDADNLRLPPGAALVVRTKVWLENVPQQPNLSGKLPGILVQGDDYEPLLYIHYAGWQIWYNPTMHTYHQIPHWRLEQDYLLTLARGCGLCIFQLRLINTKNWQKPIVFVKTILGNLRRVLQHLIRYRGQFKNNLIPLFEMEFYLASMMSPFYYFKCNLGKVLKNKIAI</sequence>
<dbReference type="PANTHER" id="PTHR22916:SF3">
    <property type="entry name" value="UDP-GLCNAC:BETAGAL BETA-1,3-N-ACETYLGLUCOSAMINYLTRANSFERASE-LIKE PROTEIN 1"/>
    <property type="match status" value="1"/>
</dbReference>
<evidence type="ECO:0000313" key="2">
    <source>
        <dbReference type="EMBL" id="GBG21814.1"/>
    </source>
</evidence>
<feature type="domain" description="Glycosyltransferase 2-like" evidence="1">
    <location>
        <begin position="12"/>
        <end position="139"/>
    </location>
</feature>
<protein>
    <submittedName>
        <fullName evidence="2">Glycosyl transferase family protein</fullName>
    </submittedName>
</protein>
<accession>A0A2R5G1R5</accession>
<dbReference type="EMBL" id="BDUD01000001">
    <property type="protein sequence ID" value="GBG21814.1"/>
    <property type="molecule type" value="Genomic_DNA"/>
</dbReference>
<dbReference type="SUPFAM" id="SSF53448">
    <property type="entry name" value="Nucleotide-diphospho-sugar transferases"/>
    <property type="match status" value="1"/>
</dbReference>
<dbReference type="AlphaFoldDB" id="A0A2R5G1R5"/>
<name>A0A2R5G1R5_NOSCO</name>
<organism evidence="2 3">
    <name type="scientific">Nostoc commune NIES-4072</name>
    <dbReference type="NCBI Taxonomy" id="2005467"/>
    <lineage>
        <taxon>Bacteria</taxon>
        <taxon>Bacillati</taxon>
        <taxon>Cyanobacteriota</taxon>
        <taxon>Cyanophyceae</taxon>
        <taxon>Nostocales</taxon>
        <taxon>Nostocaceae</taxon>
        <taxon>Nostoc</taxon>
    </lineage>
</organism>
<dbReference type="InterPro" id="IPR029044">
    <property type="entry name" value="Nucleotide-diphossugar_trans"/>
</dbReference>
<dbReference type="PANTHER" id="PTHR22916">
    <property type="entry name" value="GLYCOSYLTRANSFERASE"/>
    <property type="match status" value="1"/>
</dbReference>
<comment type="caution">
    <text evidence="2">The sequence shown here is derived from an EMBL/GenBank/DDBJ whole genome shotgun (WGS) entry which is preliminary data.</text>
</comment>
<dbReference type="Pfam" id="PF00535">
    <property type="entry name" value="Glycos_transf_2"/>
    <property type="match status" value="1"/>
</dbReference>
<gene>
    <name evidence="2" type="ORF">NIES4072_55030</name>
</gene>
<evidence type="ECO:0000259" key="1">
    <source>
        <dbReference type="Pfam" id="PF00535"/>
    </source>
</evidence>